<sequence>MQQHLLLSGKNKLAVIAILSLLLAVLAVCIVLMLKSRQGTQVECSGQIHSVFGDNQTLPEFRGIYTLNLEKQQGFLSINGSFRMPDATYTVQRVTRVMTAYSGNQQGVIELKPVSEHVLTGDNLPEELYRRYIFSPVSVITVNKTLPWSWLIRNLYSPVLVCTAD</sequence>
<gene>
    <name evidence="2" type="ORF">NCTC12120_01813</name>
</gene>
<keyword evidence="1" id="KW-1133">Transmembrane helix</keyword>
<protein>
    <submittedName>
        <fullName evidence="2">Uncharacterized protein</fullName>
    </submittedName>
</protein>
<organism evidence="2 3">
    <name type="scientific">Cedecea neteri</name>
    <dbReference type="NCBI Taxonomy" id="158822"/>
    <lineage>
        <taxon>Bacteria</taxon>
        <taxon>Pseudomonadati</taxon>
        <taxon>Pseudomonadota</taxon>
        <taxon>Gammaproteobacteria</taxon>
        <taxon>Enterobacterales</taxon>
        <taxon>Enterobacteriaceae</taxon>
        <taxon>Cedecea</taxon>
    </lineage>
</organism>
<name>A0A2X2TF33_9ENTR</name>
<proteinExistence type="predicted"/>
<evidence type="ECO:0000313" key="2">
    <source>
        <dbReference type="EMBL" id="SQA97965.1"/>
    </source>
</evidence>
<accession>A0A2X2TF33</accession>
<dbReference type="Proteomes" id="UP000251197">
    <property type="component" value="Unassembled WGS sequence"/>
</dbReference>
<keyword evidence="1" id="KW-0812">Transmembrane</keyword>
<reference evidence="2 3" key="1">
    <citation type="submission" date="2018-06" db="EMBL/GenBank/DDBJ databases">
        <authorList>
            <consortium name="Pathogen Informatics"/>
            <person name="Doyle S."/>
        </authorList>
    </citation>
    <scope>NUCLEOTIDE SEQUENCE [LARGE SCALE GENOMIC DNA]</scope>
    <source>
        <strain evidence="2 3">NCTC12120</strain>
    </source>
</reference>
<feature type="transmembrane region" description="Helical" evidence="1">
    <location>
        <begin position="12"/>
        <end position="34"/>
    </location>
</feature>
<dbReference type="EMBL" id="UAVU01000003">
    <property type="protein sequence ID" value="SQA97965.1"/>
    <property type="molecule type" value="Genomic_DNA"/>
</dbReference>
<keyword evidence="1" id="KW-0472">Membrane</keyword>
<evidence type="ECO:0000256" key="1">
    <source>
        <dbReference type="SAM" id="Phobius"/>
    </source>
</evidence>
<dbReference type="RefSeq" id="WP_061279050.1">
    <property type="nucleotide sequence ID" value="NZ_CP023525.1"/>
</dbReference>
<dbReference type="AlphaFoldDB" id="A0A2X2TF33"/>
<evidence type="ECO:0000313" key="3">
    <source>
        <dbReference type="Proteomes" id="UP000251197"/>
    </source>
</evidence>